<evidence type="ECO:0008006" key="5">
    <source>
        <dbReference type="Google" id="ProtNLM"/>
    </source>
</evidence>
<dbReference type="Gene3D" id="4.10.1180.10">
    <property type="entry name" value="tm1086 domain"/>
    <property type="match status" value="1"/>
</dbReference>
<evidence type="ECO:0000259" key="2">
    <source>
        <dbReference type="Pfam" id="PF20999"/>
    </source>
</evidence>
<dbReference type="AlphaFoldDB" id="A0A0M0BSZ0"/>
<sequence>MLRTNRDRLVKISVVGEVVSPVVGPDIYKVSAEGEPVILPGVGGITYNIRVGDPACGWMADHVEPGVSLENRVTDQRMPQAQSRALNVLSCVGNEAVVVKGDAKGERGVVVGKHGGIEHVMVDFPPEVMEKLVIEDRVMVKAHGQGLKLLDLPEVKAFNMDPGFLDAIDPKIEGGKLQVPVTHLVPAAIMGSGLGSTHVASGDYDITLFDDETVKEYGLGDLRLGDLVAIMDADNSYGRIYRKGAVTVAIVTHSNCVMAGHGPGCTALLTSKTGMIKPVIDEEANIARILNLRDDI</sequence>
<dbReference type="InterPro" id="IPR044909">
    <property type="entry name" value="TM_1086_sf"/>
</dbReference>
<organism evidence="3 4">
    <name type="scientific">miscellaneous Crenarchaeota group-15 archaeon DG-45</name>
    <dbReference type="NCBI Taxonomy" id="1685127"/>
    <lineage>
        <taxon>Archaea</taxon>
        <taxon>Candidatus Bathyarchaeota</taxon>
        <taxon>MCG-15</taxon>
    </lineage>
</organism>
<dbReference type="InterPro" id="IPR044910">
    <property type="entry name" value="TM_1086_SG_dom"/>
</dbReference>
<evidence type="ECO:0000313" key="3">
    <source>
        <dbReference type="EMBL" id="KON31336.1"/>
    </source>
</evidence>
<dbReference type="Pfam" id="PF14505">
    <property type="entry name" value="DUF4438"/>
    <property type="match status" value="1"/>
</dbReference>
<dbReference type="Proteomes" id="UP000037210">
    <property type="component" value="Unassembled WGS sequence"/>
</dbReference>
<dbReference type="Gene3D" id="2.40.10.170">
    <property type="match status" value="1"/>
</dbReference>
<proteinExistence type="predicted"/>
<evidence type="ECO:0000259" key="1">
    <source>
        <dbReference type="Pfam" id="PF14505"/>
    </source>
</evidence>
<evidence type="ECO:0000313" key="4">
    <source>
        <dbReference type="Proteomes" id="UP000037210"/>
    </source>
</evidence>
<dbReference type="InterPro" id="IPR029433">
    <property type="entry name" value="DUF4438_N"/>
</dbReference>
<feature type="domain" description="DUF4438" evidence="2">
    <location>
        <begin position="172"/>
        <end position="290"/>
    </location>
</feature>
<dbReference type="Pfam" id="PF20999">
    <property type="entry name" value="DUF4438_C"/>
    <property type="match status" value="1"/>
</dbReference>
<dbReference type="InterPro" id="IPR048399">
    <property type="entry name" value="DUF4438_C"/>
</dbReference>
<comment type="caution">
    <text evidence="3">The sequence shown here is derived from an EMBL/GenBank/DDBJ whole genome shotgun (WGS) entry which is preliminary data.</text>
</comment>
<protein>
    <recommendedName>
        <fullName evidence="5">DUF4438 domain-containing protein</fullName>
    </recommendedName>
</protein>
<dbReference type="EMBL" id="LFWZ01000007">
    <property type="protein sequence ID" value="KON31336.1"/>
    <property type="molecule type" value="Genomic_DNA"/>
</dbReference>
<reference evidence="3 4" key="1">
    <citation type="submission" date="2015-06" db="EMBL/GenBank/DDBJ databases">
        <title>New insights into the roles of widespread benthic archaea in carbon and nitrogen cycling.</title>
        <authorList>
            <person name="Lazar C.S."/>
            <person name="Baker B.J."/>
            <person name="Seitz K.W."/>
            <person name="Hyde A.S."/>
            <person name="Dick G.J."/>
            <person name="Hinrichs K.-U."/>
            <person name="Teske A.P."/>
        </authorList>
    </citation>
    <scope>NUCLEOTIDE SEQUENCE [LARGE SCALE GENOMIC DNA]</scope>
    <source>
        <strain evidence="3">DG-45</strain>
    </source>
</reference>
<dbReference type="PATRIC" id="fig|1685127.3.peg.271"/>
<gene>
    <name evidence="3" type="ORF">AC482_01225</name>
</gene>
<feature type="domain" description="DUF4438" evidence="1">
    <location>
        <begin position="28"/>
        <end position="165"/>
    </location>
</feature>
<dbReference type="Gene3D" id="2.102.30.10">
    <property type="entry name" value="tm1086 (SG structure) domain"/>
    <property type="match status" value="1"/>
</dbReference>
<accession>A0A0M0BSZ0</accession>
<name>A0A0M0BSZ0_9ARCH</name>